<keyword evidence="2 10" id="KW-0723">Serine/threonine-protein kinase</keyword>
<dbReference type="GO" id="GO:0004674">
    <property type="term" value="F:protein serine/threonine kinase activity"/>
    <property type="evidence" value="ECO:0007669"/>
    <property type="project" value="UniProtKB-KW"/>
</dbReference>
<evidence type="ECO:0000259" key="12">
    <source>
        <dbReference type="PROSITE" id="PS50011"/>
    </source>
</evidence>
<dbReference type="Proteomes" id="UP000046395">
    <property type="component" value="Unassembled WGS sequence"/>
</dbReference>
<comment type="similarity">
    <text evidence="10">Belongs to the protein kinase superfamily.</text>
</comment>
<dbReference type="GO" id="GO:0006357">
    <property type="term" value="P:regulation of transcription by RNA polymerase II"/>
    <property type="evidence" value="ECO:0007669"/>
    <property type="project" value="UniProtKB-ARBA"/>
</dbReference>
<evidence type="ECO:0000256" key="10">
    <source>
        <dbReference type="RuleBase" id="RU000304"/>
    </source>
</evidence>
<dbReference type="PANTHER" id="PTHR24054:SF0">
    <property type="entry name" value="CASEIN KINASE II SUBUNIT ALPHA"/>
    <property type="match status" value="1"/>
</dbReference>
<keyword evidence="5" id="KW-0418">Kinase</keyword>
<accession>A0A5S6QNV3</accession>
<comment type="catalytic activity">
    <reaction evidence="8">
        <text>L-seryl-[protein] + ATP = O-phospho-L-seryl-[protein] + ADP + H(+)</text>
        <dbReference type="Rhea" id="RHEA:17989"/>
        <dbReference type="Rhea" id="RHEA-COMP:9863"/>
        <dbReference type="Rhea" id="RHEA-COMP:11604"/>
        <dbReference type="ChEBI" id="CHEBI:15378"/>
        <dbReference type="ChEBI" id="CHEBI:29999"/>
        <dbReference type="ChEBI" id="CHEBI:30616"/>
        <dbReference type="ChEBI" id="CHEBI:83421"/>
        <dbReference type="ChEBI" id="CHEBI:456216"/>
        <dbReference type="EC" id="2.7.11.1"/>
    </reaction>
</comment>
<proteinExistence type="inferred from homology"/>
<comment type="catalytic activity">
    <reaction evidence="7">
        <text>L-threonyl-[protein] + ATP = O-phospho-L-threonyl-[protein] + ADP + H(+)</text>
        <dbReference type="Rhea" id="RHEA:46608"/>
        <dbReference type="Rhea" id="RHEA-COMP:11060"/>
        <dbReference type="Rhea" id="RHEA-COMP:11605"/>
        <dbReference type="ChEBI" id="CHEBI:15378"/>
        <dbReference type="ChEBI" id="CHEBI:30013"/>
        <dbReference type="ChEBI" id="CHEBI:30616"/>
        <dbReference type="ChEBI" id="CHEBI:61977"/>
        <dbReference type="ChEBI" id="CHEBI:456216"/>
        <dbReference type="EC" id="2.7.11.1"/>
    </reaction>
</comment>
<keyword evidence="6 9" id="KW-0067">ATP-binding</keyword>
<dbReference type="PROSITE" id="PS00107">
    <property type="entry name" value="PROTEIN_KINASE_ATP"/>
    <property type="match status" value="1"/>
</dbReference>
<dbReference type="SMART" id="SM00220">
    <property type="entry name" value="S_TKc"/>
    <property type="match status" value="1"/>
</dbReference>
<feature type="region of interest" description="Disordered" evidence="11">
    <location>
        <begin position="329"/>
        <end position="353"/>
    </location>
</feature>
<dbReference type="Gene3D" id="3.30.200.20">
    <property type="entry name" value="Phosphorylase Kinase, domain 1"/>
    <property type="match status" value="1"/>
</dbReference>
<dbReference type="PROSITE" id="PS50011">
    <property type="entry name" value="PROTEIN_KINASE_DOM"/>
    <property type="match status" value="1"/>
</dbReference>
<organism evidence="13 14">
    <name type="scientific">Trichuris muris</name>
    <name type="common">Mouse whipworm</name>
    <dbReference type="NCBI Taxonomy" id="70415"/>
    <lineage>
        <taxon>Eukaryota</taxon>
        <taxon>Metazoa</taxon>
        <taxon>Ecdysozoa</taxon>
        <taxon>Nematoda</taxon>
        <taxon>Enoplea</taxon>
        <taxon>Dorylaimia</taxon>
        <taxon>Trichinellida</taxon>
        <taxon>Trichuridae</taxon>
        <taxon>Trichuris</taxon>
    </lineage>
</organism>
<dbReference type="STRING" id="70415.A0A5S6QNV3"/>
<dbReference type="GO" id="GO:0031981">
    <property type="term" value="C:nuclear lumen"/>
    <property type="evidence" value="ECO:0007669"/>
    <property type="project" value="UniProtKB-ARBA"/>
</dbReference>
<dbReference type="GO" id="GO:0005956">
    <property type="term" value="C:protein kinase CK2 complex"/>
    <property type="evidence" value="ECO:0007669"/>
    <property type="project" value="TreeGrafter"/>
</dbReference>
<dbReference type="GO" id="GO:0005524">
    <property type="term" value="F:ATP binding"/>
    <property type="evidence" value="ECO:0007669"/>
    <property type="project" value="UniProtKB-UniRule"/>
</dbReference>
<evidence type="ECO:0000313" key="13">
    <source>
        <dbReference type="Proteomes" id="UP000046395"/>
    </source>
</evidence>
<sequence length="353" mass="40089">MTQRPGNVRSGSRSCGNDNYEIHWGNATNYALGKEIGSGSFGEVFEGFNRISNERVVIKVLKPTRTARIKREVSILESLRGGVHIMTLLDVVKLKHPAGPAIVCDYISSTNMREFYLSLSYEEIRYYLLSLLEALRFCHSHGIMHRDVKPSNIVVNIKQKRMQLIDFGLSDYYLPGKAYQANVGTRYYKAPELLVGYKYYDYSVDLWSVGCMAASMLFRVAHLFKGENDTDQLNCIAEVLGTDGLYEYAKKHDIQLPANLLNSPKFYKRKEWSKFVDSANEHLLSPGCFDFLDKMLRYDHQERMTAAEAMRHPFLSSLLEIEETSGTCSASVSPEQHSDKNNASNRCSSVNPQ</sequence>
<evidence type="ECO:0000256" key="4">
    <source>
        <dbReference type="ARBA" id="ARBA00022741"/>
    </source>
</evidence>
<evidence type="ECO:0000313" key="14">
    <source>
        <dbReference type="WBParaSite" id="TMUE_2000008537.1"/>
    </source>
</evidence>
<evidence type="ECO:0000256" key="3">
    <source>
        <dbReference type="ARBA" id="ARBA00022679"/>
    </source>
</evidence>
<evidence type="ECO:0000256" key="5">
    <source>
        <dbReference type="ARBA" id="ARBA00022777"/>
    </source>
</evidence>
<evidence type="ECO:0000256" key="6">
    <source>
        <dbReference type="ARBA" id="ARBA00022840"/>
    </source>
</evidence>
<dbReference type="InterPro" id="IPR017441">
    <property type="entry name" value="Protein_kinase_ATP_BS"/>
</dbReference>
<dbReference type="Gene3D" id="1.10.510.10">
    <property type="entry name" value="Transferase(Phosphotransferase) domain 1"/>
    <property type="match status" value="1"/>
</dbReference>
<dbReference type="FunFam" id="3.30.200.20:FF:000088">
    <property type="entry name" value="Casein kinase II subunit alpha"/>
    <property type="match status" value="1"/>
</dbReference>
<dbReference type="InterPro" id="IPR011009">
    <property type="entry name" value="Kinase-like_dom_sf"/>
</dbReference>
<dbReference type="InterPro" id="IPR008271">
    <property type="entry name" value="Ser/Thr_kinase_AS"/>
</dbReference>
<dbReference type="EC" id="2.7.11.1" evidence="1"/>
<evidence type="ECO:0000256" key="9">
    <source>
        <dbReference type="PROSITE-ProRule" id="PRU10141"/>
    </source>
</evidence>
<keyword evidence="13" id="KW-1185">Reference proteome</keyword>
<dbReference type="AlphaFoldDB" id="A0A5S6QNV3"/>
<evidence type="ECO:0000256" key="11">
    <source>
        <dbReference type="SAM" id="MobiDB-lite"/>
    </source>
</evidence>
<dbReference type="PROSITE" id="PS00108">
    <property type="entry name" value="PROTEIN_KINASE_ST"/>
    <property type="match status" value="1"/>
</dbReference>
<dbReference type="WBParaSite" id="TMUE_2000008537.1">
    <property type="protein sequence ID" value="TMUE_2000008537.1"/>
    <property type="gene ID" value="WBGene00293379"/>
</dbReference>
<dbReference type="FunFam" id="1.10.510.10:FF:000459">
    <property type="entry name" value="Casein kinase II subunit alpha"/>
    <property type="match status" value="1"/>
</dbReference>
<reference evidence="14" key="1">
    <citation type="submission" date="2019-12" db="UniProtKB">
        <authorList>
            <consortium name="WormBaseParasite"/>
        </authorList>
    </citation>
    <scope>IDENTIFICATION</scope>
</reference>
<evidence type="ECO:0000256" key="1">
    <source>
        <dbReference type="ARBA" id="ARBA00012513"/>
    </source>
</evidence>
<name>A0A5S6QNV3_TRIMR</name>
<protein>
    <recommendedName>
        <fullName evidence="1">non-specific serine/threonine protein kinase</fullName>
        <ecNumber evidence="1">2.7.11.1</ecNumber>
    </recommendedName>
</protein>
<keyword evidence="3" id="KW-0808">Transferase</keyword>
<evidence type="ECO:0000256" key="2">
    <source>
        <dbReference type="ARBA" id="ARBA00022527"/>
    </source>
</evidence>
<keyword evidence="4 9" id="KW-0547">Nucleotide-binding</keyword>
<dbReference type="GO" id="GO:0005829">
    <property type="term" value="C:cytosol"/>
    <property type="evidence" value="ECO:0007669"/>
    <property type="project" value="TreeGrafter"/>
</dbReference>
<dbReference type="Pfam" id="PF00069">
    <property type="entry name" value="Pkinase"/>
    <property type="match status" value="1"/>
</dbReference>
<dbReference type="SUPFAM" id="SSF56112">
    <property type="entry name" value="Protein kinase-like (PK-like)"/>
    <property type="match status" value="1"/>
</dbReference>
<dbReference type="PANTHER" id="PTHR24054">
    <property type="entry name" value="CASEIN KINASE II SUBUNIT ALPHA"/>
    <property type="match status" value="1"/>
</dbReference>
<dbReference type="InterPro" id="IPR045216">
    <property type="entry name" value="CK2_alpha"/>
</dbReference>
<feature type="domain" description="Protein kinase" evidence="12">
    <location>
        <begin position="30"/>
        <end position="315"/>
    </location>
</feature>
<feature type="binding site" evidence="9">
    <location>
        <position position="59"/>
    </location>
    <ligand>
        <name>ATP</name>
        <dbReference type="ChEBI" id="CHEBI:30616"/>
    </ligand>
</feature>
<dbReference type="InterPro" id="IPR000719">
    <property type="entry name" value="Prot_kinase_dom"/>
</dbReference>
<dbReference type="CDD" id="cd14132">
    <property type="entry name" value="STKc_CK2_alpha"/>
    <property type="match status" value="1"/>
</dbReference>
<evidence type="ECO:0000256" key="8">
    <source>
        <dbReference type="ARBA" id="ARBA00048679"/>
    </source>
</evidence>
<evidence type="ECO:0000256" key="7">
    <source>
        <dbReference type="ARBA" id="ARBA00047899"/>
    </source>
</evidence>
<dbReference type="GO" id="GO:0051726">
    <property type="term" value="P:regulation of cell cycle"/>
    <property type="evidence" value="ECO:0007669"/>
    <property type="project" value="TreeGrafter"/>
</dbReference>